<dbReference type="Pfam" id="PF06046">
    <property type="entry name" value="Sec6"/>
    <property type="match status" value="1"/>
</dbReference>
<dbReference type="GO" id="GO:0006887">
    <property type="term" value="P:exocytosis"/>
    <property type="evidence" value="ECO:0007669"/>
    <property type="project" value="UniProtKB-KW"/>
</dbReference>
<dbReference type="Proteomes" id="UP001516400">
    <property type="component" value="Unassembled WGS sequence"/>
</dbReference>
<evidence type="ECO:0000256" key="1">
    <source>
        <dbReference type="ARBA" id="ARBA00009447"/>
    </source>
</evidence>
<dbReference type="Gene3D" id="1.10.357.70">
    <property type="entry name" value="Exocyst complex component Sec6, C-terminal domain"/>
    <property type="match status" value="1"/>
</dbReference>
<dbReference type="AlphaFoldDB" id="A0ABD2PD99"/>
<evidence type="ECO:0000313" key="5">
    <source>
        <dbReference type="Proteomes" id="UP001516400"/>
    </source>
</evidence>
<evidence type="ECO:0000256" key="2">
    <source>
        <dbReference type="ARBA" id="ARBA00022448"/>
    </source>
</evidence>
<dbReference type="PANTHER" id="PTHR21292">
    <property type="entry name" value="EXOCYST COMPLEX COMPONENT SEC6-RELATED"/>
    <property type="match status" value="1"/>
</dbReference>
<keyword evidence="5" id="KW-1185">Reference proteome</keyword>
<keyword evidence="2" id="KW-0813">Transport</keyword>
<keyword evidence="3" id="KW-0268">Exocytosis</keyword>
<evidence type="ECO:0000256" key="3">
    <source>
        <dbReference type="ARBA" id="ARBA00022483"/>
    </source>
</evidence>
<reference evidence="4 5" key="1">
    <citation type="journal article" date="2021" name="BMC Biol.">
        <title>Horizontally acquired antibacterial genes associated with adaptive radiation of ladybird beetles.</title>
        <authorList>
            <person name="Li H.S."/>
            <person name="Tang X.F."/>
            <person name="Huang Y.H."/>
            <person name="Xu Z.Y."/>
            <person name="Chen M.L."/>
            <person name="Du X.Y."/>
            <person name="Qiu B.Y."/>
            <person name="Chen P.T."/>
            <person name="Zhang W."/>
            <person name="Slipinski A."/>
            <person name="Escalona H.E."/>
            <person name="Waterhouse R.M."/>
            <person name="Zwick A."/>
            <person name="Pang H."/>
        </authorList>
    </citation>
    <scope>NUCLEOTIDE SEQUENCE [LARGE SCALE GENOMIC DNA]</scope>
    <source>
        <strain evidence="4">SYSU2018</strain>
    </source>
</reference>
<name>A0ABD2PD99_9CUCU</name>
<evidence type="ECO:0000313" key="4">
    <source>
        <dbReference type="EMBL" id="KAL3288425.1"/>
    </source>
</evidence>
<evidence type="ECO:0008006" key="6">
    <source>
        <dbReference type="Google" id="ProtNLM"/>
    </source>
</evidence>
<dbReference type="InterPro" id="IPR042532">
    <property type="entry name" value="EXOC3/Sec6_C"/>
</dbReference>
<dbReference type="EMBL" id="JABFTP020000185">
    <property type="protein sequence ID" value="KAL3288425.1"/>
    <property type="molecule type" value="Genomic_DNA"/>
</dbReference>
<proteinExistence type="inferred from homology"/>
<accession>A0ABD2PD99</accession>
<comment type="similarity">
    <text evidence="1">Belongs to the SEC6 family.</text>
</comment>
<dbReference type="PANTHER" id="PTHR21292:SF1">
    <property type="entry name" value="EXOCYST COMPLEX COMPONENT 3"/>
    <property type="match status" value="1"/>
</dbReference>
<gene>
    <name evidence="4" type="ORF">HHI36_002871</name>
</gene>
<protein>
    <recommendedName>
        <fullName evidence="6">Exocyst complex component 3</fullName>
    </recommendedName>
</protein>
<dbReference type="Gene3D" id="1.10.357.50">
    <property type="match status" value="1"/>
</dbReference>
<sequence length="746" mass="87014">MESLNMKEIEAEAKESAKKHVTTIIKKHGKLEKVDQIKRKIVRQKGSVEAQLKSAIQQQLDGVHIGLEKLKEAQYQVAEVDKDLCKMADVFTQVPSLYQKLTVVRDENMKHSQYMTARENLKHIFTVPESVEKTKQWINEGKLLHTHQCLRDLENSRDDLLYELHKLPNQSPHDKSMLKAYFSDVEKLSVLLEKQLRLVLSRTLNTVRKEPTVIVTALRIIEREEKADEEALKQEKQTGFLPPGRPKRWKRMAFEVLEKSVATRIEGTQIEERSDNKNWLITYLELIRQLILEDLRVVKTLCVPCFPPRYNIIHEYIKMYHHCLSAHLQEVIQNGLEGNEYVTVLSWVHKTYFSEELLCHHDLIEFTSNLVQNDPLLPKDVITRLQNEYLSNMENNYAEWMKNTLISEKQEWYSSTEPQVSHTSGTGPIIIFQMIDQNLQVTKTVSDRLTFEALKRGIDHVIRYGGSYNEAIFEFKNTYFSDRKQVPFFTHHMITIVNNCLQLADLSTQLEKQYLTGSSEIKEEDKNSAIEKFSKLRTVFIELRNKSGIYLLEELFLDLEKYFSDLFISNWLGSSVAVDTICLTTDDYFQDYSGLAQKNFDYIVYEVRRRFVEKYLVSMLSKKVSFKTYQECTKAARQVSKEVNQLKDLLSGLCKNINGDDPFKAIMVLVEVLKSDDDMLSFELHRVVEDYPDISDEQLLRLMHLRGDLSWSDVKDKVTHLIRPKVVISSVFKSLVFPKLVNLFNN</sequence>
<organism evidence="4 5">
    <name type="scientific">Cryptolaemus montrouzieri</name>
    <dbReference type="NCBI Taxonomy" id="559131"/>
    <lineage>
        <taxon>Eukaryota</taxon>
        <taxon>Metazoa</taxon>
        <taxon>Ecdysozoa</taxon>
        <taxon>Arthropoda</taxon>
        <taxon>Hexapoda</taxon>
        <taxon>Insecta</taxon>
        <taxon>Pterygota</taxon>
        <taxon>Neoptera</taxon>
        <taxon>Endopterygota</taxon>
        <taxon>Coleoptera</taxon>
        <taxon>Polyphaga</taxon>
        <taxon>Cucujiformia</taxon>
        <taxon>Coccinelloidea</taxon>
        <taxon>Coccinellidae</taxon>
        <taxon>Scymninae</taxon>
        <taxon>Scymnini</taxon>
        <taxon>Cryptolaemus</taxon>
    </lineage>
</organism>
<dbReference type="InterPro" id="IPR010326">
    <property type="entry name" value="EXOC3/Sec6"/>
</dbReference>
<comment type="caution">
    <text evidence="4">The sequence shown here is derived from an EMBL/GenBank/DDBJ whole genome shotgun (WGS) entry which is preliminary data.</text>
</comment>